<evidence type="ECO:0000256" key="5">
    <source>
        <dbReference type="ARBA" id="ARBA00023235"/>
    </source>
</evidence>
<dbReference type="InterPro" id="IPR004379">
    <property type="entry name" value="UDP-GALP_mutase"/>
</dbReference>
<dbReference type="GO" id="GO:0050660">
    <property type="term" value="F:flavin adenine dinucleotide binding"/>
    <property type="evidence" value="ECO:0007669"/>
    <property type="project" value="TreeGrafter"/>
</dbReference>
<dbReference type="PANTHER" id="PTHR21197">
    <property type="entry name" value="UDP-GALACTOPYRANOSE MUTASE"/>
    <property type="match status" value="1"/>
</dbReference>
<comment type="similarity">
    <text evidence="2">Belongs to the UDP-galactopyranose/dTDP-fucopyranose mutase family.</text>
</comment>
<keyword evidence="3" id="KW-0285">Flavoprotein</keyword>
<keyword evidence="5" id="KW-0413">Isomerase</keyword>
<dbReference type="NCBIfam" id="TIGR00031">
    <property type="entry name" value="UDP-GALP_mutase"/>
    <property type="match status" value="1"/>
</dbReference>
<dbReference type="EMBL" id="HBFN01010489">
    <property type="protein sequence ID" value="CAD8790329.1"/>
    <property type="molecule type" value="Transcribed_RNA"/>
</dbReference>
<dbReference type="AlphaFoldDB" id="A0A6T6SVH8"/>
<dbReference type="InterPro" id="IPR015899">
    <property type="entry name" value="UDP-GalPyranose_mutase_C"/>
</dbReference>
<dbReference type="SUPFAM" id="SSF51971">
    <property type="entry name" value="Nucleotide-binding domain"/>
    <property type="match status" value="1"/>
</dbReference>
<dbReference type="Pfam" id="PF03275">
    <property type="entry name" value="GLF"/>
    <property type="match status" value="1"/>
</dbReference>
<comment type="cofactor">
    <cofactor evidence="1">
        <name>FAD</name>
        <dbReference type="ChEBI" id="CHEBI:57692"/>
    </cofactor>
</comment>
<sequence>MSSNTCSAFFGRSLAAGLLCCAIVGLFCLALLQTVPHRSMFRATVEMHGDQSGIAMVDGQMRQTNLRMQGNKAWDVCIVGAGLSGTVLAERYATLLNKTSIVIEKRHHIGGNCYDYIDHDTNILMNEYGAHLFHTNIERVWSYVNKWARHAPWVRWDHEVLGWVQGKLVPIPVNIKTVNTLLNGNISNTKEMDDWLKNVQGHCPATGCRNAEEMAIHRVGKQLYNLIFKDYTLKQWGVSPERLDAEVTARIPVRNSFDPRYFSDRYQALPAHGYSHWFNHVLSNSKINVVVNTDFFDVQTSLHGRCGKTIFTGPIDKYFAASGLPKLEYRSIRFEKIVMSQLPGYFQEASVVNYPGTDVDFTRIVEYKHFLRQRSTGTVVVKEFSSDDGDPYYPVPNKRNKDLYAAYRKLAVSAAAVNNTHFVGRLANYKYFNMDAAVDNALSFFTYLEGVNHIDLGDSKKRLPRICGVTVVLGGYEKTLKQPPMPQSYKSWKLYAFTDRPDALFPGEWTVADIKSTPIFSPEVCNETSWAFNSPCKNKNPMNIGKYVKTQMYKIPAIQTNCDVAVWMDATVKIQSTDFFQVVADRLEKGNNLLVFEHQPDRRGRIDTEVAVSLGVGRYTVKHAYGHPQPYQDVRAQYRNYLAEGFKEHWWENDTRFNMTKKSPQFGMWVTCLVVLDLRREETKRFLDVWWHENLRHSTQDQIGFPYAIWKTKTMPTSLPDKEWPGSWAKSRHHVKLNHGV</sequence>
<organism evidence="8">
    <name type="scientific">Hemiselmis tepida</name>
    <dbReference type="NCBI Taxonomy" id="464990"/>
    <lineage>
        <taxon>Eukaryota</taxon>
        <taxon>Cryptophyceae</taxon>
        <taxon>Cryptomonadales</taxon>
        <taxon>Hemiselmidaceae</taxon>
        <taxon>Hemiselmis</taxon>
    </lineage>
</organism>
<reference evidence="8" key="1">
    <citation type="submission" date="2021-01" db="EMBL/GenBank/DDBJ databases">
        <authorList>
            <person name="Corre E."/>
            <person name="Pelletier E."/>
            <person name="Niang G."/>
            <person name="Scheremetjew M."/>
            <person name="Finn R."/>
            <person name="Kale V."/>
            <person name="Holt S."/>
            <person name="Cochrane G."/>
            <person name="Meng A."/>
            <person name="Brown T."/>
            <person name="Cohen L."/>
        </authorList>
    </citation>
    <scope>NUCLEOTIDE SEQUENCE</scope>
    <source>
        <strain evidence="8">CCMP443</strain>
    </source>
</reference>
<feature type="domain" description="UDP-galactopyranose mutase C-terminal" evidence="6">
    <location>
        <begin position="227"/>
        <end position="431"/>
    </location>
</feature>
<dbReference type="SUPFAM" id="SSF54373">
    <property type="entry name" value="FAD-linked reductases, C-terminal domain"/>
    <property type="match status" value="1"/>
</dbReference>
<evidence type="ECO:0000256" key="4">
    <source>
        <dbReference type="ARBA" id="ARBA00022827"/>
    </source>
</evidence>
<evidence type="ECO:0000259" key="6">
    <source>
        <dbReference type="Pfam" id="PF03275"/>
    </source>
</evidence>
<dbReference type="Gene3D" id="3.40.50.720">
    <property type="entry name" value="NAD(P)-binding Rossmann-like Domain"/>
    <property type="match status" value="3"/>
</dbReference>
<protein>
    <recommendedName>
        <fullName evidence="6">UDP-galactopyranose mutase C-terminal domain-containing protein</fullName>
    </recommendedName>
</protein>
<dbReference type="EMBL" id="HBFN01010488">
    <property type="protein sequence ID" value="CAD8790326.1"/>
    <property type="molecule type" value="Transcribed_RNA"/>
</dbReference>
<keyword evidence="4" id="KW-0274">FAD</keyword>
<dbReference type="GO" id="GO:0008767">
    <property type="term" value="F:UDP-galactopyranose mutase activity"/>
    <property type="evidence" value="ECO:0007669"/>
    <property type="project" value="InterPro"/>
</dbReference>
<dbReference type="Pfam" id="PF13450">
    <property type="entry name" value="NAD_binding_8"/>
    <property type="match status" value="1"/>
</dbReference>
<proteinExistence type="inferred from homology"/>
<evidence type="ECO:0000256" key="2">
    <source>
        <dbReference type="ARBA" id="ARBA00009321"/>
    </source>
</evidence>
<evidence type="ECO:0000256" key="1">
    <source>
        <dbReference type="ARBA" id="ARBA00001974"/>
    </source>
</evidence>
<name>A0A6T6SVH8_9CRYP</name>
<gene>
    <name evidence="7" type="ORF">HTEP1355_LOCUS6105</name>
    <name evidence="8" type="ORF">HTEP1355_LOCUS6106</name>
</gene>
<evidence type="ECO:0000313" key="8">
    <source>
        <dbReference type="EMBL" id="CAD8790329.1"/>
    </source>
</evidence>
<evidence type="ECO:0000256" key="3">
    <source>
        <dbReference type="ARBA" id="ARBA00022630"/>
    </source>
</evidence>
<evidence type="ECO:0000313" key="7">
    <source>
        <dbReference type="EMBL" id="CAD8790326.1"/>
    </source>
</evidence>
<accession>A0A6T6SVH8</accession>
<dbReference type="PANTHER" id="PTHR21197:SF0">
    <property type="entry name" value="UDP-GALACTOPYRANOSE MUTASE"/>
    <property type="match status" value="1"/>
</dbReference>